<dbReference type="OrthoDB" id="5402622at2759"/>
<feature type="compositionally biased region" description="Polar residues" evidence="1">
    <location>
        <begin position="1"/>
        <end position="11"/>
    </location>
</feature>
<protein>
    <submittedName>
        <fullName evidence="2">Uncharacterized protein</fullName>
    </submittedName>
</protein>
<dbReference type="AlphaFoldDB" id="A0A3N4MF80"/>
<evidence type="ECO:0000256" key="1">
    <source>
        <dbReference type="SAM" id="MobiDB-lite"/>
    </source>
</evidence>
<name>A0A3N4MF80_9PEZI</name>
<dbReference type="Proteomes" id="UP000267821">
    <property type="component" value="Unassembled WGS sequence"/>
</dbReference>
<evidence type="ECO:0000313" key="2">
    <source>
        <dbReference type="EMBL" id="RPB27675.1"/>
    </source>
</evidence>
<keyword evidence="3" id="KW-1185">Reference proteome</keyword>
<sequence>MEDSSNNSAPSSVGARGSLEKARASGRGKASHEDQNAPGRWSMEYGERDLNSISGMGSSGRVDNQEDHNLPSRRDRSFSLTRDSQAMKAMRGSGSIEGIDDMPSYKRSGQAGDLSLLAGPGITIGIGGGYVSPGDSPYDEESGGESLDEKKGGRPSMESRYSSQI</sequence>
<evidence type="ECO:0000313" key="3">
    <source>
        <dbReference type="Proteomes" id="UP000267821"/>
    </source>
</evidence>
<feature type="compositionally biased region" description="Gly residues" evidence="1">
    <location>
        <begin position="122"/>
        <end position="131"/>
    </location>
</feature>
<accession>A0A3N4MF80</accession>
<feature type="region of interest" description="Disordered" evidence="1">
    <location>
        <begin position="1"/>
        <end position="165"/>
    </location>
</feature>
<feature type="compositionally biased region" description="Basic and acidic residues" evidence="1">
    <location>
        <begin position="63"/>
        <end position="77"/>
    </location>
</feature>
<feature type="non-terminal residue" evidence="2">
    <location>
        <position position="165"/>
    </location>
</feature>
<dbReference type="EMBL" id="ML121531">
    <property type="protein sequence ID" value="RPB27675.1"/>
    <property type="molecule type" value="Genomic_DNA"/>
</dbReference>
<reference evidence="2 3" key="1">
    <citation type="journal article" date="2018" name="Nat. Ecol. Evol.">
        <title>Pezizomycetes genomes reveal the molecular basis of ectomycorrhizal truffle lifestyle.</title>
        <authorList>
            <person name="Murat C."/>
            <person name="Payen T."/>
            <person name="Noel B."/>
            <person name="Kuo A."/>
            <person name="Morin E."/>
            <person name="Chen J."/>
            <person name="Kohler A."/>
            <person name="Krizsan K."/>
            <person name="Balestrini R."/>
            <person name="Da Silva C."/>
            <person name="Montanini B."/>
            <person name="Hainaut M."/>
            <person name="Levati E."/>
            <person name="Barry K.W."/>
            <person name="Belfiori B."/>
            <person name="Cichocki N."/>
            <person name="Clum A."/>
            <person name="Dockter R.B."/>
            <person name="Fauchery L."/>
            <person name="Guy J."/>
            <person name="Iotti M."/>
            <person name="Le Tacon F."/>
            <person name="Lindquist E.A."/>
            <person name="Lipzen A."/>
            <person name="Malagnac F."/>
            <person name="Mello A."/>
            <person name="Molinier V."/>
            <person name="Miyauchi S."/>
            <person name="Poulain J."/>
            <person name="Riccioni C."/>
            <person name="Rubini A."/>
            <person name="Sitrit Y."/>
            <person name="Splivallo R."/>
            <person name="Traeger S."/>
            <person name="Wang M."/>
            <person name="Zifcakova L."/>
            <person name="Wipf D."/>
            <person name="Zambonelli A."/>
            <person name="Paolocci F."/>
            <person name="Nowrousian M."/>
            <person name="Ottonello S."/>
            <person name="Baldrian P."/>
            <person name="Spatafora J.W."/>
            <person name="Henrissat B."/>
            <person name="Nagy L.G."/>
            <person name="Aury J.M."/>
            <person name="Wincker P."/>
            <person name="Grigoriev I.V."/>
            <person name="Bonfante P."/>
            <person name="Martin F.M."/>
        </authorList>
    </citation>
    <scope>NUCLEOTIDE SEQUENCE [LARGE SCALE GENOMIC DNA]</scope>
    <source>
        <strain evidence="2 3">ATCC MYA-4762</strain>
    </source>
</reference>
<gene>
    <name evidence="2" type="ORF">L211DRAFT_834532</name>
</gene>
<dbReference type="InParanoid" id="A0A3N4MF80"/>
<proteinExistence type="predicted"/>
<organism evidence="2 3">
    <name type="scientific">Terfezia boudieri ATCC MYA-4762</name>
    <dbReference type="NCBI Taxonomy" id="1051890"/>
    <lineage>
        <taxon>Eukaryota</taxon>
        <taxon>Fungi</taxon>
        <taxon>Dikarya</taxon>
        <taxon>Ascomycota</taxon>
        <taxon>Pezizomycotina</taxon>
        <taxon>Pezizomycetes</taxon>
        <taxon>Pezizales</taxon>
        <taxon>Pezizaceae</taxon>
        <taxon>Terfezia</taxon>
    </lineage>
</organism>